<keyword evidence="3" id="KW-1185">Reference proteome</keyword>
<reference evidence="2" key="1">
    <citation type="submission" date="2022-06" db="EMBL/GenBank/DDBJ databases">
        <title>Sphingomicrobium sedimins sp. nov., a marine bacterium isolated from tidal flat.</title>
        <authorList>
            <person name="Kim C.-H."/>
            <person name="Yoo Y."/>
            <person name="Kim J.-J."/>
        </authorList>
    </citation>
    <scope>NUCLEOTIDE SEQUENCE</scope>
    <source>
        <strain evidence="2">GRR-S6-50</strain>
    </source>
</reference>
<dbReference type="Proteomes" id="UP001155128">
    <property type="component" value="Unassembled WGS sequence"/>
</dbReference>
<accession>A0A9X2J4F6</accession>
<dbReference type="AlphaFoldDB" id="A0A9X2J4F6"/>
<dbReference type="EMBL" id="JAMSHT010000001">
    <property type="protein sequence ID" value="MCM8558311.1"/>
    <property type="molecule type" value="Genomic_DNA"/>
</dbReference>
<evidence type="ECO:0000256" key="1">
    <source>
        <dbReference type="SAM" id="MobiDB-lite"/>
    </source>
</evidence>
<protein>
    <submittedName>
        <fullName evidence="2">Uncharacterized protein</fullName>
    </submittedName>
</protein>
<dbReference type="RefSeq" id="WP_252115108.1">
    <property type="nucleotide sequence ID" value="NZ_JAMSHT010000001.1"/>
</dbReference>
<feature type="region of interest" description="Disordered" evidence="1">
    <location>
        <begin position="1"/>
        <end position="23"/>
    </location>
</feature>
<feature type="compositionally biased region" description="Basic and acidic residues" evidence="1">
    <location>
        <begin position="1"/>
        <end position="16"/>
    </location>
</feature>
<name>A0A9X2J4F6_9SPHN</name>
<sequence>MERDHSNRLTPDELRSMADTSADPIIRRALENLAEDVEQQHQPMRDDDLW</sequence>
<proteinExistence type="predicted"/>
<evidence type="ECO:0000313" key="2">
    <source>
        <dbReference type="EMBL" id="MCM8558311.1"/>
    </source>
</evidence>
<organism evidence="2 3">
    <name type="scientific">Sphingomicrobium sediminis</name>
    <dbReference type="NCBI Taxonomy" id="2950949"/>
    <lineage>
        <taxon>Bacteria</taxon>
        <taxon>Pseudomonadati</taxon>
        <taxon>Pseudomonadota</taxon>
        <taxon>Alphaproteobacteria</taxon>
        <taxon>Sphingomonadales</taxon>
        <taxon>Sphingomonadaceae</taxon>
        <taxon>Sphingomicrobium</taxon>
    </lineage>
</organism>
<gene>
    <name evidence="2" type="ORF">NDO55_10830</name>
</gene>
<comment type="caution">
    <text evidence="2">The sequence shown here is derived from an EMBL/GenBank/DDBJ whole genome shotgun (WGS) entry which is preliminary data.</text>
</comment>
<evidence type="ECO:0000313" key="3">
    <source>
        <dbReference type="Proteomes" id="UP001155128"/>
    </source>
</evidence>